<protein>
    <submittedName>
        <fullName evidence="1">ParA family protein</fullName>
    </submittedName>
</protein>
<proteinExistence type="predicted"/>
<keyword evidence="2" id="KW-1185">Reference proteome</keyword>
<evidence type="ECO:0000313" key="1">
    <source>
        <dbReference type="EMBL" id="XRI77136.1"/>
    </source>
</evidence>
<sequence>MGILRADFHGETAGSSASTMRIVAVANQKGGVGKTTTAVNLAAELAQGGQRVLLVDLDPQANATTGLGLGHVDGASIYHALLGEVPLTAVLRAASPAGLQVAPSSPDLAGAEVELYGRAGREQRLREALTTVADFDFCLIDCPPALNMLTVNALVAADAVLIPMQCEYYALEGLTQLLGTVRRVRAGLNPRLQVHGLLRTMFDARNRLASEVGMELERHFPDKLYRTVVPRNIRLAEAPSFGRAILEHDPHCAGAQAYRGVAAEFLRRECRP</sequence>
<evidence type="ECO:0000313" key="2">
    <source>
        <dbReference type="Proteomes" id="UP000271650"/>
    </source>
</evidence>
<accession>A0ACD5HP93</accession>
<name>A0ACD5HP93_9PROT</name>
<dbReference type="EMBL" id="CP127527">
    <property type="protein sequence ID" value="XRI77136.1"/>
    <property type="molecule type" value="Genomic_DNA"/>
</dbReference>
<organism evidence="1 2">
    <name type="scientific">Acidithiobacillus sulfuriphilus</name>
    <dbReference type="NCBI Taxonomy" id="1867749"/>
    <lineage>
        <taxon>Bacteria</taxon>
        <taxon>Pseudomonadati</taxon>
        <taxon>Pseudomonadota</taxon>
        <taxon>Acidithiobacillia</taxon>
        <taxon>Acidithiobacillales</taxon>
        <taxon>Acidithiobacillaceae</taxon>
        <taxon>Acidithiobacillus</taxon>
    </lineage>
</organism>
<reference evidence="1 2" key="1">
    <citation type="journal article" date="2019" name="Int. J. Syst. Evol. Microbiol.">
        <title>Acidithiobacillus sulfuriphilus sp. nov.: an extremely acidophilic sulfur-oxidizing chemolithotroph isolated from a neutral pH environment.</title>
        <authorList>
            <person name="Falagan C."/>
            <person name="Moya-Beltran A."/>
            <person name="Castro M."/>
            <person name="Quatrini R."/>
            <person name="Johnson D.B."/>
        </authorList>
    </citation>
    <scope>NUCLEOTIDE SEQUENCE [LARGE SCALE GENOMIC DNA]</scope>
    <source>
        <strain evidence="1 2">CJ-2</strain>
    </source>
</reference>
<dbReference type="Proteomes" id="UP000271650">
    <property type="component" value="Chromosome"/>
</dbReference>
<gene>
    <name evidence="1" type="ORF">EC580_000230</name>
</gene>